<evidence type="ECO:0000259" key="1">
    <source>
        <dbReference type="Pfam" id="PF07790"/>
    </source>
</evidence>
<keyword evidence="3" id="KW-1185">Reference proteome</keyword>
<evidence type="ECO:0000313" key="2">
    <source>
        <dbReference type="EMBL" id="MXV61358.1"/>
    </source>
</evidence>
<organism evidence="2 3">
    <name type="scientific">Natronorubrum halalkaliphilum</name>
    <dbReference type="NCBI Taxonomy" id="2691917"/>
    <lineage>
        <taxon>Archaea</taxon>
        <taxon>Methanobacteriati</taxon>
        <taxon>Methanobacteriota</taxon>
        <taxon>Stenosarchaea group</taxon>
        <taxon>Halobacteria</taxon>
        <taxon>Halobacteriales</taxon>
        <taxon>Natrialbaceae</taxon>
        <taxon>Natronorubrum</taxon>
    </lineage>
</organism>
<dbReference type="InterPro" id="IPR012859">
    <property type="entry name" value="Pilin_N_archaeal"/>
</dbReference>
<protein>
    <submittedName>
        <fullName evidence="2">Type IV pilin</fullName>
    </submittedName>
</protein>
<accession>A0A6B0VIG3</accession>
<reference evidence="2 3" key="1">
    <citation type="submission" date="2020-01" db="EMBL/GenBank/DDBJ databases">
        <title>Natronorubrum sp. JWXQ-INN 674 isolated from Inner Mongolia Autonomous Region of China.</title>
        <authorList>
            <person name="Xue Q."/>
        </authorList>
    </citation>
    <scope>NUCLEOTIDE SEQUENCE [LARGE SCALE GENOMIC DNA]</scope>
    <source>
        <strain evidence="2 3">JWXQ-INN-674</strain>
    </source>
</reference>
<comment type="caution">
    <text evidence="2">The sequence shown here is derived from an EMBL/GenBank/DDBJ whole genome shotgun (WGS) entry which is preliminary data.</text>
</comment>
<name>A0A6B0VIG3_9EURY</name>
<feature type="domain" description="Archaeal Type IV pilin N-terminal" evidence="1">
    <location>
        <begin position="2"/>
        <end position="73"/>
    </location>
</feature>
<sequence>MSPVVGVLVLIVLTVLLVTIVAVGASTLTLESGGPTAAFDLTADSGTSEITIEHVAGDRIDVEELSVTVAVNDDPLAAQPPVPFVGATGFDGAPRGAFNAEADPEWRVGEQVGFTVAETNDPGIDAGDSVTVTLAVDGYRVAALETTAR</sequence>
<dbReference type="AlphaFoldDB" id="A0A6B0VIG3"/>
<dbReference type="RefSeq" id="WP_328821246.1">
    <property type="nucleotide sequence ID" value="NZ_WUYX01000019.1"/>
</dbReference>
<dbReference type="EMBL" id="WUYX01000019">
    <property type="protein sequence ID" value="MXV61358.1"/>
    <property type="molecule type" value="Genomic_DNA"/>
</dbReference>
<dbReference type="Proteomes" id="UP000434101">
    <property type="component" value="Unassembled WGS sequence"/>
</dbReference>
<gene>
    <name evidence="2" type="ORF">GS429_04620</name>
</gene>
<proteinExistence type="predicted"/>
<dbReference type="Pfam" id="PF07790">
    <property type="entry name" value="Pilin_N"/>
    <property type="match status" value="1"/>
</dbReference>
<evidence type="ECO:0000313" key="3">
    <source>
        <dbReference type="Proteomes" id="UP000434101"/>
    </source>
</evidence>